<dbReference type="Pfam" id="PF01370">
    <property type="entry name" value="Epimerase"/>
    <property type="match status" value="1"/>
</dbReference>
<sequence>MRVLVTGSQGKVGRWVVQRLHEAGHSLCLLDKSTDGMPDYGEQVTGDVRDGALVRRLMQDVDAVVHLAAIPNDIPGREEELLDINLRGTWTILLAAAQSGVRRVVYFSSINALGQGEPGHTALYLPLDDDVPHQPVRSYALSKHIAEEMCTAFAARGVFSVISLRPTLVTQPGPPAVRWWTQLPGDGVERSQRKDFYSYVDVRDVAEAALLSLSAPVQGHRAFLLTAEDNRTHTPTAEIVAKVYPHLPWKKTSLAAWVGENPYRTLVDCSAAKQELGWQPRFSMFDPAAGYDGMP</sequence>
<evidence type="ECO:0000259" key="1">
    <source>
        <dbReference type="Pfam" id="PF01370"/>
    </source>
</evidence>
<comment type="caution">
    <text evidence="2">The sequence shown here is derived from an EMBL/GenBank/DDBJ whole genome shotgun (WGS) entry which is preliminary data.</text>
</comment>
<evidence type="ECO:0000313" key="2">
    <source>
        <dbReference type="EMBL" id="HGS87970.1"/>
    </source>
</evidence>
<dbReference type="InterPro" id="IPR036291">
    <property type="entry name" value="NAD(P)-bd_dom_sf"/>
</dbReference>
<proteinExistence type="predicted"/>
<dbReference type="Gene3D" id="3.40.50.720">
    <property type="entry name" value="NAD(P)-binding Rossmann-like Domain"/>
    <property type="match status" value="1"/>
</dbReference>
<dbReference type="SUPFAM" id="SSF51735">
    <property type="entry name" value="NAD(P)-binding Rossmann-fold domains"/>
    <property type="match status" value="1"/>
</dbReference>
<protein>
    <submittedName>
        <fullName evidence="2">NAD(P)-dependent oxidoreductase</fullName>
    </submittedName>
</protein>
<dbReference type="InterPro" id="IPR050177">
    <property type="entry name" value="Lipid_A_modif_metabolic_enz"/>
</dbReference>
<accession>A0A7C4Q496</accession>
<dbReference type="PANTHER" id="PTHR43245">
    <property type="entry name" value="BIFUNCTIONAL POLYMYXIN RESISTANCE PROTEIN ARNA"/>
    <property type="match status" value="1"/>
</dbReference>
<dbReference type="AlphaFoldDB" id="A0A7C4Q496"/>
<dbReference type="EMBL" id="DSXR01000100">
    <property type="protein sequence ID" value="HGS87970.1"/>
    <property type="molecule type" value="Genomic_DNA"/>
</dbReference>
<name>A0A7C4Q496_9CHLR</name>
<reference evidence="2" key="1">
    <citation type="journal article" date="2020" name="mSystems">
        <title>Genome- and Community-Level Interaction Insights into Carbon Utilization and Element Cycling Functions of Hydrothermarchaeota in Hydrothermal Sediment.</title>
        <authorList>
            <person name="Zhou Z."/>
            <person name="Liu Y."/>
            <person name="Xu W."/>
            <person name="Pan J."/>
            <person name="Luo Z.H."/>
            <person name="Li M."/>
        </authorList>
    </citation>
    <scope>NUCLEOTIDE SEQUENCE [LARGE SCALE GENOMIC DNA]</scope>
    <source>
        <strain evidence="2">SpSt-556</strain>
    </source>
</reference>
<organism evidence="2">
    <name type="scientific">Bellilinea caldifistulae</name>
    <dbReference type="NCBI Taxonomy" id="360411"/>
    <lineage>
        <taxon>Bacteria</taxon>
        <taxon>Bacillati</taxon>
        <taxon>Chloroflexota</taxon>
        <taxon>Anaerolineae</taxon>
        <taxon>Anaerolineales</taxon>
        <taxon>Anaerolineaceae</taxon>
        <taxon>Bellilinea</taxon>
    </lineage>
</organism>
<gene>
    <name evidence="2" type="ORF">ENT17_10160</name>
</gene>
<feature type="domain" description="NAD-dependent epimerase/dehydratase" evidence="1">
    <location>
        <begin position="3"/>
        <end position="219"/>
    </location>
</feature>
<dbReference type="InterPro" id="IPR001509">
    <property type="entry name" value="Epimerase_deHydtase"/>
</dbReference>